<name>A0AAN2BYI8_9PROT</name>
<evidence type="ECO:0000313" key="2">
    <source>
        <dbReference type="Proteomes" id="UP001320326"/>
    </source>
</evidence>
<protein>
    <recommendedName>
        <fullName evidence="3">DUF3579 domain-containing protein</fullName>
    </recommendedName>
</protein>
<accession>A0AAN2BYI8</accession>
<proteinExistence type="predicted"/>
<gene>
    <name evidence="1" type="ORF">MIZ01_0960</name>
</gene>
<evidence type="ECO:0008006" key="3">
    <source>
        <dbReference type="Google" id="ProtNLM"/>
    </source>
</evidence>
<dbReference type="KEGG" id="seme:MIZ01_0960"/>
<dbReference type="Pfam" id="PF12112">
    <property type="entry name" value="DUF3579"/>
    <property type="match status" value="1"/>
</dbReference>
<reference evidence="1 2" key="1">
    <citation type="journal article" date="2022" name="Int. J. Syst. Evol. Microbiol.">
        <title>&lt;i&gt;Sideroxyarcus emersonii&lt;/i&gt; gen. nov. sp. nov., a neutrophilic, microaerobic iron- and thiosulfate-oxidizing bacterium isolated from iron-rich wetland sediment.</title>
        <authorList>
            <person name="Kato S."/>
            <person name="Itoh T."/>
            <person name="Iino T."/>
            <person name="Ohkuma M."/>
        </authorList>
    </citation>
    <scope>NUCLEOTIDE SEQUENCE [LARGE SCALE GENOMIC DNA]</scope>
    <source>
        <strain evidence="1 2">MIZ01</strain>
    </source>
</reference>
<keyword evidence="2" id="KW-1185">Reference proteome</keyword>
<dbReference type="AlphaFoldDB" id="A0AAN2BYI8"/>
<dbReference type="Gene3D" id="3.30.70.2340">
    <property type="entry name" value="Uncharacterised protein PF12112 family, DUF3579"/>
    <property type="match status" value="1"/>
</dbReference>
<dbReference type="Proteomes" id="UP001320326">
    <property type="component" value="Chromosome"/>
</dbReference>
<dbReference type="EMBL" id="AP023423">
    <property type="protein sequence ID" value="BCK87189.1"/>
    <property type="molecule type" value="Genomic_DNA"/>
</dbReference>
<dbReference type="InterPro" id="IPR021969">
    <property type="entry name" value="DUF3579"/>
</dbReference>
<evidence type="ECO:0000313" key="1">
    <source>
        <dbReference type="EMBL" id="BCK87189.1"/>
    </source>
</evidence>
<sequence length="138" mass="15509">MLQSVPVTKDLRESKLLDKKDRSPDLAEFVIQGITKDGTSFRPSNWGERLSDMLSTTGHDGRILYSSYLRPMVIQGIPSVVVRFSLETADPHAFELVRQFVVTNQLTVRAGRRRADAGATGMFPTLSMERRSPKNNGW</sequence>
<organism evidence="1 2">
    <name type="scientific">Sideroxyarcus emersonii</name>
    <dbReference type="NCBI Taxonomy" id="2764705"/>
    <lineage>
        <taxon>Bacteria</taxon>
        <taxon>Pseudomonadati</taxon>
        <taxon>Pseudomonadota</taxon>
        <taxon>Betaproteobacteria</taxon>
        <taxon>Nitrosomonadales</taxon>
        <taxon>Gallionellaceae</taxon>
        <taxon>Sideroxyarcus</taxon>
    </lineage>
</organism>